<accession>A0A6N6NT84</accession>
<sequence>MSATVAQTAVLSGPKSVVERGSEDYPERFLRCGSPPDRLYVIGNVTVLRMPSLSVVGARKATPYGRGCARRFSTLAAARGLVIVSGGARGCDSEAHRAAIAEGAPTVAFLGGGCDRIYPAENAALFQSIIDGGGAVVSERDWTFPPVPYAFRARNRLIASLSAATLIVEAGLPSGTFSTADEALAAGSEVLAVPGSITSASSRGANRLISQGAVPIIDDDTFLDALFSIYGCLRQETFPGEGPGDGALAGRQAADPLVAALRAEPLGMEKLRDIAKECVPAGDDPWAWLMLRLAKLEQEGEVQRYPDGRFGPVVRPLV</sequence>
<dbReference type="GO" id="GO:0009294">
    <property type="term" value="P:DNA-mediated transformation"/>
    <property type="evidence" value="ECO:0007669"/>
    <property type="project" value="InterPro"/>
</dbReference>
<dbReference type="AlphaFoldDB" id="A0A6N6NT84"/>
<dbReference type="Pfam" id="PF02481">
    <property type="entry name" value="DNA_processg_A"/>
    <property type="match status" value="1"/>
</dbReference>
<dbReference type="Proteomes" id="UP000468668">
    <property type="component" value="Unassembled WGS sequence"/>
</dbReference>
<evidence type="ECO:0000313" key="3">
    <source>
        <dbReference type="EMBL" id="KAB1641093.1"/>
    </source>
</evidence>
<dbReference type="OrthoDB" id="9785707at2"/>
<organism evidence="3 4">
    <name type="scientific">Ellagibacter isourolithinifaciens</name>
    <dbReference type="NCBI Taxonomy" id="2137581"/>
    <lineage>
        <taxon>Bacteria</taxon>
        <taxon>Bacillati</taxon>
        <taxon>Actinomycetota</taxon>
        <taxon>Coriobacteriia</taxon>
        <taxon>Eggerthellales</taxon>
        <taxon>Eggerthellaceae</taxon>
        <taxon>Ellagibacter</taxon>
    </lineage>
</organism>
<dbReference type="InterPro" id="IPR057666">
    <property type="entry name" value="DrpA_SLOG"/>
</dbReference>
<reference evidence="3 4" key="1">
    <citation type="submission" date="2019-09" db="EMBL/GenBank/DDBJ databases">
        <title>Whole genome shotgun sequencing (WGS) of Ellagibacter isourolithinifaciens DSM 104140(T) and Adlercreutzia muris DSM 29508(T).</title>
        <authorList>
            <person name="Stoll D.A."/>
            <person name="Danylec N."/>
            <person name="Huch M."/>
        </authorList>
    </citation>
    <scope>NUCLEOTIDE SEQUENCE [LARGE SCALE GENOMIC DNA]</scope>
    <source>
        <strain evidence="3 4">DSM 104140</strain>
    </source>
</reference>
<comment type="caution">
    <text evidence="3">The sequence shown here is derived from an EMBL/GenBank/DDBJ whole genome shotgun (WGS) entry which is preliminary data.</text>
</comment>
<dbReference type="Gene3D" id="3.40.50.450">
    <property type="match status" value="1"/>
</dbReference>
<feature type="domain" description="Smf/DprA SLOG" evidence="2">
    <location>
        <begin position="18"/>
        <end position="224"/>
    </location>
</feature>
<dbReference type="SUPFAM" id="SSF102405">
    <property type="entry name" value="MCP/YpsA-like"/>
    <property type="match status" value="1"/>
</dbReference>
<gene>
    <name evidence="3" type="primary">dprA</name>
    <name evidence="3" type="ORF">F8C90_04460</name>
</gene>
<name>A0A6N6NT84_9ACTN</name>
<dbReference type="InterPro" id="IPR003488">
    <property type="entry name" value="DprA"/>
</dbReference>
<dbReference type="PANTHER" id="PTHR43022:SF1">
    <property type="entry name" value="PROTEIN SMF"/>
    <property type="match status" value="1"/>
</dbReference>
<comment type="similarity">
    <text evidence="1">Belongs to the DprA/Smf family.</text>
</comment>
<evidence type="ECO:0000259" key="2">
    <source>
        <dbReference type="Pfam" id="PF02481"/>
    </source>
</evidence>
<dbReference type="NCBIfam" id="TIGR00732">
    <property type="entry name" value="dprA"/>
    <property type="match status" value="1"/>
</dbReference>
<proteinExistence type="inferred from homology"/>
<protein>
    <submittedName>
        <fullName evidence="3">DNA-protecting protein DprA</fullName>
    </submittedName>
</protein>
<keyword evidence="4" id="KW-1185">Reference proteome</keyword>
<dbReference type="EMBL" id="WAJR01000007">
    <property type="protein sequence ID" value="KAB1641093.1"/>
    <property type="molecule type" value="Genomic_DNA"/>
</dbReference>
<dbReference type="GeneID" id="98657658"/>
<dbReference type="PANTHER" id="PTHR43022">
    <property type="entry name" value="PROTEIN SMF"/>
    <property type="match status" value="1"/>
</dbReference>
<dbReference type="RefSeq" id="WP_158049255.1">
    <property type="nucleotide sequence ID" value="NZ_DBEZKV010000167.1"/>
</dbReference>
<evidence type="ECO:0000313" key="4">
    <source>
        <dbReference type="Proteomes" id="UP000468668"/>
    </source>
</evidence>
<evidence type="ECO:0000256" key="1">
    <source>
        <dbReference type="ARBA" id="ARBA00006525"/>
    </source>
</evidence>